<feature type="transmembrane region" description="Helical" evidence="1">
    <location>
        <begin position="7"/>
        <end position="27"/>
    </location>
</feature>
<proteinExistence type="predicted"/>
<keyword evidence="1" id="KW-1133">Transmembrane helix</keyword>
<evidence type="ECO:0000313" key="2">
    <source>
        <dbReference type="EMBL" id="MBA2872494.1"/>
    </source>
</evidence>
<name>A0A7V9Z1T2_9BACL</name>
<organism evidence="2 3">
    <name type="scientific">[Anoxybacillus] calidus</name>
    <dbReference type="NCBI Taxonomy" id="575178"/>
    <lineage>
        <taxon>Bacteria</taxon>
        <taxon>Bacillati</taxon>
        <taxon>Bacillota</taxon>
        <taxon>Bacilli</taxon>
        <taxon>Bacillales</taxon>
        <taxon>Anoxybacillaceae</taxon>
        <taxon>Paranoxybacillus</taxon>
    </lineage>
</organism>
<keyword evidence="1" id="KW-0472">Membrane</keyword>
<dbReference type="RefSeq" id="WP_181538262.1">
    <property type="nucleotide sequence ID" value="NZ_JACDUU010000007.1"/>
</dbReference>
<protein>
    <recommendedName>
        <fullName evidence="4">Exosporium protein E</fullName>
    </recommendedName>
</protein>
<keyword evidence="1" id="KW-0812">Transmembrane</keyword>
<evidence type="ECO:0000313" key="3">
    <source>
        <dbReference type="Proteomes" id="UP000580891"/>
    </source>
</evidence>
<evidence type="ECO:0000256" key="1">
    <source>
        <dbReference type="SAM" id="Phobius"/>
    </source>
</evidence>
<evidence type="ECO:0008006" key="4">
    <source>
        <dbReference type="Google" id="ProtNLM"/>
    </source>
</evidence>
<dbReference type="Proteomes" id="UP000580891">
    <property type="component" value="Unassembled WGS sequence"/>
</dbReference>
<feature type="transmembrane region" description="Helical" evidence="1">
    <location>
        <begin position="69"/>
        <end position="88"/>
    </location>
</feature>
<dbReference type="EMBL" id="JACDUU010000007">
    <property type="protein sequence ID" value="MBA2872494.1"/>
    <property type="molecule type" value="Genomic_DNA"/>
</dbReference>
<feature type="transmembrane region" description="Helical" evidence="1">
    <location>
        <begin position="39"/>
        <end position="57"/>
    </location>
</feature>
<accession>A0A7V9Z1T2</accession>
<keyword evidence="3" id="KW-1185">Reference proteome</keyword>
<dbReference type="AlphaFoldDB" id="A0A7V9Z1T2"/>
<gene>
    <name evidence="2" type="ORF">HNQ85_002805</name>
</gene>
<comment type="caution">
    <text evidence="2">The sequence shown here is derived from an EMBL/GenBank/DDBJ whole genome shotgun (WGS) entry which is preliminary data.</text>
</comment>
<sequence>MRKWRVGTVSMGASLILLGIVLFISQWKGMGAADIFMSWWPFLLVVLGVEILVHFYFSKRENTFIKYDFLSIIFIGVLGSVAVGFVLLSSTGILQEFRTAVSAETRVFHLPEVRQSVSSEIKRIVLRTGSQPVVIEGSKGNEIQIFGTYQSISANDIQRPEDYVTMNIVEDTMYMTIKEMPRKEGLFHTMSTMTPTVMIPQHLSLEVRGGYNSVFLYPRQLAANWTVSKAESVHIELDKNTNILVTAVTHESLEDGNIAWQREKSTGPQKDDLPPQAFKGKIQLGNGTHHIYVFDSQRVAVHVIN</sequence>
<reference evidence="2 3" key="1">
    <citation type="submission" date="2020-07" db="EMBL/GenBank/DDBJ databases">
        <title>Genomic Encyclopedia of Type Strains, Phase IV (KMG-IV): sequencing the most valuable type-strain genomes for metagenomic binning, comparative biology and taxonomic classification.</title>
        <authorList>
            <person name="Goeker M."/>
        </authorList>
    </citation>
    <scope>NUCLEOTIDE SEQUENCE [LARGE SCALE GENOMIC DNA]</scope>
    <source>
        <strain evidence="2 3">DSM 25220</strain>
    </source>
</reference>